<dbReference type="OrthoDB" id="24039at2157"/>
<dbReference type="PROSITE" id="PS51766">
    <property type="entry name" value="DOCKERIN"/>
    <property type="match status" value="1"/>
</dbReference>
<accession>H1L0G7</accession>
<sequence length="454" mass="51495">MAKNINKMLIIILGVISLITSISCTYAEGNYNYRFGDVNEDGSIDIADVVYLFKNRNLDLEDGDINADNSIDIADVVYLFKNYDEMRKQIKYAQNMKLTYYDENGNEVNPYNGEKWAYKIFEDATGQRLLLKNESQPIPSWTEGKYDKVINVPLKNVVVMSSTHIALMEPLNDDGSVIGSVKGIMWGGYYTWYFDDIKKGLENGSIIDVGSSYNPDWDKIVNISPQVIFVYPGYSGDAIIAKCKDLGLTYVADAEYLEGTYLARCEWVKMFAAFYNKEDVAKKYFARVDKRSWNVVRKTYGCDSNVLVAWGKNYPKYGGTYVPKAQSYVAKGIMAFCHANYIFTDIPGTGSAKIDYETFAERAKDADIWVVPSSTTWLSTFKDDHPGYTTFKAVQNGRLFCISPDYWQCGLMNTDEVLMDLGTIIHPEAFKGRTTHFFLKYNPDTNTAEPYTAN</sequence>
<dbReference type="SUPFAM" id="SSF63446">
    <property type="entry name" value="Type I dockerin domain"/>
    <property type="match status" value="1"/>
</dbReference>
<feature type="domain" description="Dockerin" evidence="2">
    <location>
        <begin position="31"/>
        <end position="92"/>
    </location>
</feature>
<reference evidence="3 4" key="1">
    <citation type="submission" date="2011-09" db="EMBL/GenBank/DDBJ databases">
        <title>The draft genome of Methanotorris formicicus Mc-S-70.</title>
        <authorList>
            <consortium name="US DOE Joint Genome Institute (JGI-PGF)"/>
            <person name="Lucas S."/>
            <person name="Han J."/>
            <person name="Lapidus A."/>
            <person name="Cheng J.-F."/>
            <person name="Goodwin L."/>
            <person name="Pitluck S."/>
            <person name="Peters L."/>
            <person name="Land M.L."/>
            <person name="Hauser L."/>
            <person name="Sieprawska-Lupa M."/>
            <person name="Takai K."/>
            <person name="Miyazaki J."/>
            <person name="Whitman W."/>
            <person name="Woyke T.J."/>
        </authorList>
    </citation>
    <scope>NUCLEOTIDE SEQUENCE [LARGE SCALE GENOMIC DNA]</scope>
    <source>
        <strain evidence="3 4">Mc-S-70</strain>
    </source>
</reference>
<keyword evidence="4" id="KW-1185">Reference proteome</keyword>
<dbReference type="PROSITE" id="PS50983">
    <property type="entry name" value="FE_B12_PBP"/>
    <property type="match status" value="1"/>
</dbReference>
<proteinExistence type="predicted"/>
<protein>
    <submittedName>
        <fullName evidence="3">ABC-type Fe3+-hydroxamate transport system periplasmic component-like protein</fullName>
    </submittedName>
</protein>
<dbReference type="PANTHER" id="PTHR30535:SF34">
    <property type="entry name" value="MOLYBDATE-BINDING PROTEIN MOLA"/>
    <property type="match status" value="1"/>
</dbReference>
<dbReference type="PROSITE" id="PS51257">
    <property type="entry name" value="PROKAR_LIPOPROTEIN"/>
    <property type="match status" value="1"/>
</dbReference>
<name>H1L0G7_9EURY</name>
<dbReference type="AlphaFoldDB" id="H1L0G7"/>
<dbReference type="CDD" id="cd14254">
    <property type="entry name" value="Dockerin_II"/>
    <property type="match status" value="1"/>
</dbReference>
<dbReference type="STRING" id="647171.MetfoDRAFT_1541"/>
<comment type="caution">
    <text evidence="3">The sequence shown here is derived from an EMBL/GenBank/DDBJ whole genome shotgun (WGS) entry which is preliminary data.</text>
</comment>
<feature type="domain" description="Fe/B12 periplasmic-binding" evidence="1">
    <location>
        <begin position="156"/>
        <end position="429"/>
    </location>
</feature>
<dbReference type="PROSITE" id="PS00018">
    <property type="entry name" value="EF_HAND_1"/>
    <property type="match status" value="2"/>
</dbReference>
<organism evidence="3 4">
    <name type="scientific">Methanotorris formicicus Mc-S-70</name>
    <dbReference type="NCBI Taxonomy" id="647171"/>
    <lineage>
        <taxon>Archaea</taxon>
        <taxon>Methanobacteriati</taxon>
        <taxon>Methanobacteriota</taxon>
        <taxon>Methanomada group</taxon>
        <taxon>Methanococci</taxon>
        <taxon>Methanococcales</taxon>
        <taxon>Methanocaldococcaceae</taxon>
        <taxon>Methanotorris</taxon>
    </lineage>
</organism>
<dbReference type="InterPro" id="IPR002491">
    <property type="entry name" value="ABC_transptr_periplasmic_BD"/>
</dbReference>
<dbReference type="Gene3D" id="3.40.50.1980">
    <property type="entry name" value="Nitrogenase molybdenum iron protein domain"/>
    <property type="match status" value="2"/>
</dbReference>
<dbReference type="Proteomes" id="UP000003706">
    <property type="component" value="Unassembled WGS sequence"/>
</dbReference>
<dbReference type="InterPro" id="IPR050902">
    <property type="entry name" value="ABC_Transporter_SBP"/>
</dbReference>
<dbReference type="SUPFAM" id="SSF53807">
    <property type="entry name" value="Helical backbone' metal receptor"/>
    <property type="match status" value="1"/>
</dbReference>
<evidence type="ECO:0000313" key="3">
    <source>
        <dbReference type="EMBL" id="EHP84862.1"/>
    </source>
</evidence>
<dbReference type="Pfam" id="PF01497">
    <property type="entry name" value="Peripla_BP_2"/>
    <property type="match status" value="1"/>
</dbReference>
<evidence type="ECO:0000313" key="4">
    <source>
        <dbReference type="Proteomes" id="UP000003706"/>
    </source>
</evidence>
<dbReference type="InterPro" id="IPR036439">
    <property type="entry name" value="Dockerin_dom_sf"/>
</dbReference>
<dbReference type="Gene3D" id="1.10.1330.10">
    <property type="entry name" value="Dockerin domain"/>
    <property type="match status" value="1"/>
</dbReference>
<dbReference type="GO" id="GO:0000272">
    <property type="term" value="P:polysaccharide catabolic process"/>
    <property type="evidence" value="ECO:0007669"/>
    <property type="project" value="InterPro"/>
</dbReference>
<gene>
    <name evidence="3" type="ORF">MetfoDRAFT_1541</name>
</gene>
<dbReference type="InterPro" id="IPR018247">
    <property type="entry name" value="EF_Hand_1_Ca_BS"/>
</dbReference>
<dbReference type="EMBL" id="AGJL01000044">
    <property type="protein sequence ID" value="EHP84862.1"/>
    <property type="molecule type" value="Genomic_DNA"/>
</dbReference>
<dbReference type="PANTHER" id="PTHR30535">
    <property type="entry name" value="VITAMIN B12-BINDING PROTEIN"/>
    <property type="match status" value="1"/>
</dbReference>
<dbReference type="PATRIC" id="fig|647171.4.peg.1501"/>
<evidence type="ECO:0000259" key="2">
    <source>
        <dbReference type="PROSITE" id="PS51766"/>
    </source>
</evidence>
<evidence type="ECO:0000259" key="1">
    <source>
        <dbReference type="PROSITE" id="PS50983"/>
    </source>
</evidence>
<dbReference type="InterPro" id="IPR016134">
    <property type="entry name" value="Dockerin_dom"/>
</dbReference>
<dbReference type="RefSeq" id="WP_007044968.1">
    <property type="nucleotide sequence ID" value="NZ_AGJL01000044.1"/>
</dbReference>